<dbReference type="PANTHER" id="PTHR45947">
    <property type="entry name" value="SULFOQUINOVOSYL TRANSFERASE SQD2"/>
    <property type="match status" value="1"/>
</dbReference>
<dbReference type="AlphaFoldDB" id="A0A7C0U2W1"/>
<dbReference type="PANTHER" id="PTHR45947:SF3">
    <property type="entry name" value="SULFOQUINOVOSYL TRANSFERASE SQD2"/>
    <property type="match status" value="1"/>
</dbReference>
<dbReference type="EMBL" id="DRBS01000151">
    <property type="protein sequence ID" value="HDD44005.1"/>
    <property type="molecule type" value="Genomic_DNA"/>
</dbReference>
<dbReference type="Proteomes" id="UP000886289">
    <property type="component" value="Unassembled WGS sequence"/>
</dbReference>
<proteinExistence type="predicted"/>
<organism evidence="3">
    <name type="scientific">Desulfofervidus auxilii</name>
    <dbReference type="NCBI Taxonomy" id="1621989"/>
    <lineage>
        <taxon>Bacteria</taxon>
        <taxon>Pseudomonadati</taxon>
        <taxon>Thermodesulfobacteriota</taxon>
        <taxon>Candidatus Desulfofervidia</taxon>
        <taxon>Candidatus Desulfofervidales</taxon>
        <taxon>Candidatus Desulfofervidaceae</taxon>
        <taxon>Candidatus Desulfofervidus</taxon>
    </lineage>
</organism>
<evidence type="ECO:0000259" key="1">
    <source>
        <dbReference type="Pfam" id="PF00534"/>
    </source>
</evidence>
<comment type="caution">
    <text evidence="3">The sequence shown here is derived from an EMBL/GenBank/DDBJ whole genome shotgun (WGS) entry which is preliminary data.</text>
</comment>
<dbReference type="SUPFAM" id="SSF53756">
    <property type="entry name" value="UDP-Glycosyltransferase/glycogen phosphorylase"/>
    <property type="match status" value="1"/>
</dbReference>
<evidence type="ECO:0000259" key="2">
    <source>
        <dbReference type="Pfam" id="PF13439"/>
    </source>
</evidence>
<name>A0A7C0U2W1_DESA2</name>
<dbReference type="GO" id="GO:0016757">
    <property type="term" value="F:glycosyltransferase activity"/>
    <property type="evidence" value="ECO:0007669"/>
    <property type="project" value="InterPro"/>
</dbReference>
<sequence>MKIVYIALKGMPLGGGIEKYTEELGSRLVKKGHKIIVYCSPYYQTRNNEYKGMKIKILPCINTKSLQKISLCFLASLDQFLEKDIDIVHYHAVGPSIFSFLPRMLGRKTVVQIHGIEWKRPKWGYLGKTFFKLSDLSAVYFPNKVTAVSKVLKDFYEKKFGREVVYIPTGVNKPIKRPPKKIKKFGLNGNDYIFFAARLVPDKGCHYLIDAFNELKTDLKLVIAGDAPHEEGYKRILYEKAQGNRNIIFTGFIHGELLEEFFSNAYIYVLPSEIEGLPTSLLEAMSYGNCCVVSDIPENLEALGNYGYSFKSKDYKDLKRCLQTLIDKPELIYEKKKDVAEYVCKHYSWDKIADEFEQLYYEMLKN</sequence>
<reference evidence="3" key="1">
    <citation type="journal article" date="2020" name="mSystems">
        <title>Genome- and Community-Level Interaction Insights into Carbon Utilization and Element Cycling Functions of Hydrothermarchaeota in Hydrothermal Sediment.</title>
        <authorList>
            <person name="Zhou Z."/>
            <person name="Liu Y."/>
            <person name="Xu W."/>
            <person name="Pan J."/>
            <person name="Luo Z.H."/>
            <person name="Li M."/>
        </authorList>
    </citation>
    <scope>NUCLEOTIDE SEQUENCE [LARGE SCALE GENOMIC DNA]</scope>
    <source>
        <strain evidence="3">HyVt-233</strain>
    </source>
</reference>
<dbReference type="Pfam" id="PF13439">
    <property type="entry name" value="Glyco_transf_4"/>
    <property type="match status" value="1"/>
</dbReference>
<dbReference type="InterPro" id="IPR050194">
    <property type="entry name" value="Glycosyltransferase_grp1"/>
</dbReference>
<evidence type="ECO:0000313" key="3">
    <source>
        <dbReference type="EMBL" id="HDD44005.1"/>
    </source>
</evidence>
<dbReference type="Pfam" id="PF00534">
    <property type="entry name" value="Glycos_transf_1"/>
    <property type="match status" value="1"/>
</dbReference>
<gene>
    <name evidence="3" type="ORF">ENG63_03985</name>
</gene>
<dbReference type="InterPro" id="IPR001296">
    <property type="entry name" value="Glyco_trans_1"/>
</dbReference>
<dbReference type="Gene3D" id="3.40.50.2000">
    <property type="entry name" value="Glycogen Phosphorylase B"/>
    <property type="match status" value="2"/>
</dbReference>
<protein>
    <submittedName>
        <fullName evidence="3">Glycosyltransferase</fullName>
    </submittedName>
</protein>
<accession>A0A7C0U2W1</accession>
<dbReference type="InterPro" id="IPR028098">
    <property type="entry name" value="Glyco_trans_4-like_N"/>
</dbReference>
<dbReference type="CDD" id="cd03801">
    <property type="entry name" value="GT4_PimA-like"/>
    <property type="match status" value="1"/>
</dbReference>
<feature type="domain" description="Glycosyltransferase subfamily 4-like N-terminal" evidence="2">
    <location>
        <begin position="15"/>
        <end position="172"/>
    </location>
</feature>
<feature type="domain" description="Glycosyl transferase family 1" evidence="1">
    <location>
        <begin position="181"/>
        <end position="341"/>
    </location>
</feature>